<organism evidence="1 2">
    <name type="scientific">Ventosimonas gracilis</name>
    <dbReference type="NCBI Taxonomy" id="1680762"/>
    <lineage>
        <taxon>Bacteria</taxon>
        <taxon>Pseudomonadati</taxon>
        <taxon>Pseudomonadota</taxon>
        <taxon>Gammaproteobacteria</taxon>
        <taxon>Pseudomonadales</taxon>
        <taxon>Ventosimonadaceae</taxon>
        <taxon>Ventosimonas</taxon>
    </lineage>
</organism>
<comment type="caution">
    <text evidence="1">The sequence shown here is derived from an EMBL/GenBank/DDBJ whole genome shotgun (WGS) entry which is preliminary data.</text>
</comment>
<dbReference type="EMBL" id="LSZO01000173">
    <property type="protein sequence ID" value="KXU36986.1"/>
    <property type="molecule type" value="Genomic_DNA"/>
</dbReference>
<sequence>MCMPILPRLRRLPFLGVLVMLTWLNGCAVTGNYGNFIQDEASAAQSQLAKDSAKQLEKLYPAAKTHLILQQDTPDSFGKALVASLREAGFAVQTFDQHQPKIKTAPHSPQTLLPVNPDAPLQLKLAYILDQAGEDGLYHLTLLLNHQALTRLYRLDDNRFIAAGDLVWKKE</sequence>
<gene>
    <name evidence="1" type="ORF">AXE65_04195</name>
</gene>
<keyword evidence="2" id="KW-1185">Reference proteome</keyword>
<protein>
    <recommendedName>
        <fullName evidence="3">Conjugal transfer protein TrbH</fullName>
    </recommendedName>
</protein>
<name>A0A139SQX7_9GAMM</name>
<dbReference type="InterPro" id="IPR010837">
    <property type="entry name" value="Conjugal_tfr_TrbH"/>
</dbReference>
<dbReference type="Proteomes" id="UP000072660">
    <property type="component" value="Unassembled WGS sequence"/>
</dbReference>
<evidence type="ECO:0000313" key="2">
    <source>
        <dbReference type="Proteomes" id="UP000072660"/>
    </source>
</evidence>
<dbReference type="AlphaFoldDB" id="A0A139SQX7"/>
<reference evidence="1 2" key="1">
    <citation type="submission" date="2016-02" db="EMBL/GenBank/DDBJ databases">
        <authorList>
            <person name="Wen L."/>
            <person name="He K."/>
            <person name="Yang H."/>
        </authorList>
    </citation>
    <scope>NUCLEOTIDE SEQUENCE [LARGE SCALE GENOMIC DNA]</scope>
    <source>
        <strain evidence="1 2">CV58</strain>
    </source>
</reference>
<evidence type="ECO:0008006" key="3">
    <source>
        <dbReference type="Google" id="ProtNLM"/>
    </source>
</evidence>
<accession>A0A139SQX7</accession>
<evidence type="ECO:0000313" key="1">
    <source>
        <dbReference type="EMBL" id="KXU36986.1"/>
    </source>
</evidence>
<dbReference type="Pfam" id="PF07283">
    <property type="entry name" value="TrbH"/>
    <property type="match status" value="1"/>
</dbReference>
<proteinExistence type="predicted"/>